<dbReference type="PANTHER" id="PTHR43845:SF1">
    <property type="entry name" value="BLR5969 PROTEIN"/>
    <property type="match status" value="1"/>
</dbReference>
<dbReference type="SUPFAM" id="SSF56801">
    <property type="entry name" value="Acetyl-CoA synthetase-like"/>
    <property type="match status" value="1"/>
</dbReference>
<dbReference type="InterPro" id="IPR000873">
    <property type="entry name" value="AMP-dep_synth/lig_dom"/>
</dbReference>
<dbReference type="Gene3D" id="3.30.300.30">
    <property type="match status" value="1"/>
</dbReference>
<evidence type="ECO:0000259" key="2">
    <source>
        <dbReference type="Pfam" id="PF14535"/>
    </source>
</evidence>
<evidence type="ECO:0000259" key="1">
    <source>
        <dbReference type="Pfam" id="PF00501"/>
    </source>
</evidence>
<dbReference type="InterPro" id="IPR042099">
    <property type="entry name" value="ANL_N_sf"/>
</dbReference>
<keyword evidence="4" id="KW-1185">Reference proteome</keyword>
<keyword evidence="3" id="KW-0436">Ligase</keyword>
<reference evidence="4" key="1">
    <citation type="journal article" date="2019" name="Int. J. Syst. Evol. Microbiol.">
        <title>The Global Catalogue of Microorganisms (GCM) 10K type strain sequencing project: providing services to taxonomists for standard genome sequencing and annotation.</title>
        <authorList>
            <consortium name="The Broad Institute Genomics Platform"/>
            <consortium name="The Broad Institute Genome Sequencing Center for Infectious Disease"/>
            <person name="Wu L."/>
            <person name="Ma J."/>
        </authorList>
    </citation>
    <scope>NUCLEOTIDE SEQUENCE [LARGE SCALE GENOMIC DNA]</scope>
    <source>
        <strain evidence="4">CCUG 2113</strain>
    </source>
</reference>
<evidence type="ECO:0000313" key="4">
    <source>
        <dbReference type="Proteomes" id="UP001595693"/>
    </source>
</evidence>
<dbReference type="Proteomes" id="UP001595693">
    <property type="component" value="Unassembled WGS sequence"/>
</dbReference>
<dbReference type="RefSeq" id="WP_055402980.1">
    <property type="nucleotide sequence ID" value="NZ_JAMXAX010000130.1"/>
</dbReference>
<dbReference type="Pfam" id="PF00501">
    <property type="entry name" value="AMP-binding"/>
    <property type="match status" value="1"/>
</dbReference>
<feature type="domain" description="AMP-dependent ligase C-terminal" evidence="2">
    <location>
        <begin position="360"/>
        <end position="437"/>
    </location>
</feature>
<comment type="caution">
    <text evidence="3">The sequence shown here is derived from an EMBL/GenBank/DDBJ whole genome shotgun (WGS) entry which is preliminary data.</text>
</comment>
<dbReference type="GO" id="GO:0016874">
    <property type="term" value="F:ligase activity"/>
    <property type="evidence" value="ECO:0007669"/>
    <property type="project" value="UniProtKB-KW"/>
</dbReference>
<gene>
    <name evidence="3" type="ORF">ACFOW3_12255</name>
</gene>
<dbReference type="InterPro" id="IPR045851">
    <property type="entry name" value="AMP-bd_C_sf"/>
</dbReference>
<protein>
    <submittedName>
        <fullName evidence="3">Phenylacetate--CoA ligase family protein</fullName>
    </submittedName>
</protein>
<name>A0ABV8DAP4_9BURK</name>
<dbReference type="Gene3D" id="3.40.50.12780">
    <property type="entry name" value="N-terminal domain of ligase-like"/>
    <property type="match status" value="1"/>
</dbReference>
<organism evidence="3 4">
    <name type="scientific">Acidovorax facilis</name>
    <dbReference type="NCBI Taxonomy" id="12917"/>
    <lineage>
        <taxon>Bacteria</taxon>
        <taxon>Pseudomonadati</taxon>
        <taxon>Pseudomonadota</taxon>
        <taxon>Betaproteobacteria</taxon>
        <taxon>Burkholderiales</taxon>
        <taxon>Comamonadaceae</taxon>
        <taxon>Acidovorax</taxon>
    </lineage>
</organism>
<dbReference type="PANTHER" id="PTHR43845">
    <property type="entry name" value="BLR5969 PROTEIN"/>
    <property type="match status" value="1"/>
</dbReference>
<accession>A0ABV8DAP4</accession>
<evidence type="ECO:0000313" key="3">
    <source>
        <dbReference type="EMBL" id="MFC3935393.1"/>
    </source>
</evidence>
<dbReference type="InterPro" id="IPR028154">
    <property type="entry name" value="AMP-dep_Lig_C"/>
</dbReference>
<proteinExistence type="predicted"/>
<dbReference type="EMBL" id="JBHSAJ010000030">
    <property type="protein sequence ID" value="MFC3935393.1"/>
    <property type="molecule type" value="Genomic_DNA"/>
</dbReference>
<feature type="domain" description="AMP-dependent synthetase/ligase" evidence="1">
    <location>
        <begin position="136"/>
        <end position="307"/>
    </location>
</feature>
<dbReference type="Pfam" id="PF14535">
    <property type="entry name" value="AMP-binding_C_2"/>
    <property type="match status" value="1"/>
</dbReference>
<sequence length="441" mass="49053">MSFLAKNYHRPLPAIVRKYFANGSEHVDIWPEDRLKAYQAEALRRILMHAYERNGFYREKFQAAGVVPARLNLPDDLARIPLTTKDEIRGKPWLLLSVPRQAVSQIHVSTGTTGGEEIYIPHTWEDLHVNNMSPAMRLLIPVGESDVVINALPHEMSSSGLAFHRTFQKSYGAMVVPMGKGGYYSTPERTLRASVDLGATVLITTPSYAVLLAEVAQRMDIDLGALPLRFMWLTGEGCSPALRDRIEKLWGHPAYFYYGSLEAGPIGIECSARNGYHMAGGHVHVEVVDPTTGEAVAPGEIGEVVVTELTRMASPLIRYRTGDIGYVEKSRCSCGVTLDRLILRGRAGDQVRIGEKTYGPYYLEQFLLEIPEVGNWYQFLPQGDQLLIRLEANHGSEDRDRLARAIASRFEFSTGIKATVEFVDSIPRTGGKTIRVIQPAA</sequence>